<feature type="chain" id="PRO_5047519617" description="Outer membrane protein beta-barrel domain-containing protein" evidence="1">
    <location>
        <begin position="22"/>
        <end position="237"/>
    </location>
</feature>
<reference evidence="3" key="1">
    <citation type="journal article" date="2019" name="Int. J. Syst. Evol. Microbiol.">
        <title>The Global Catalogue of Microorganisms (GCM) 10K type strain sequencing project: providing services to taxonomists for standard genome sequencing and annotation.</title>
        <authorList>
            <consortium name="The Broad Institute Genomics Platform"/>
            <consortium name="The Broad Institute Genome Sequencing Center for Infectious Disease"/>
            <person name="Wu L."/>
            <person name="Ma J."/>
        </authorList>
    </citation>
    <scope>NUCLEOTIDE SEQUENCE [LARGE SCALE GENOMIC DNA]</scope>
    <source>
        <strain evidence="3">JCM 17225</strain>
    </source>
</reference>
<organism evidence="2 3">
    <name type="scientific">Hymenobacter glaciei</name>
    <dbReference type="NCBI Taxonomy" id="877209"/>
    <lineage>
        <taxon>Bacteria</taxon>
        <taxon>Pseudomonadati</taxon>
        <taxon>Bacteroidota</taxon>
        <taxon>Cytophagia</taxon>
        <taxon>Cytophagales</taxon>
        <taxon>Hymenobacteraceae</taxon>
        <taxon>Hymenobacter</taxon>
    </lineage>
</organism>
<dbReference type="RefSeq" id="WP_345054393.1">
    <property type="nucleotide sequence ID" value="NZ_BAABDK010000017.1"/>
</dbReference>
<evidence type="ECO:0000313" key="3">
    <source>
        <dbReference type="Proteomes" id="UP001501469"/>
    </source>
</evidence>
<gene>
    <name evidence="2" type="ORF">GCM10022409_23050</name>
</gene>
<evidence type="ECO:0000256" key="1">
    <source>
        <dbReference type="SAM" id="SignalP"/>
    </source>
</evidence>
<dbReference type="Proteomes" id="UP001501469">
    <property type="component" value="Unassembled WGS sequence"/>
</dbReference>
<evidence type="ECO:0008006" key="4">
    <source>
        <dbReference type="Google" id="ProtNLM"/>
    </source>
</evidence>
<comment type="caution">
    <text evidence="2">The sequence shown here is derived from an EMBL/GenBank/DDBJ whole genome shotgun (WGS) entry which is preliminary data.</text>
</comment>
<accession>A0ABP7U7K8</accession>
<keyword evidence="3" id="KW-1185">Reference proteome</keyword>
<name>A0ABP7U7K8_9BACT</name>
<evidence type="ECO:0000313" key="2">
    <source>
        <dbReference type="EMBL" id="GAA4037424.1"/>
    </source>
</evidence>
<dbReference type="EMBL" id="BAABDK010000017">
    <property type="protein sequence ID" value="GAA4037424.1"/>
    <property type="molecule type" value="Genomic_DNA"/>
</dbReference>
<feature type="signal peptide" evidence="1">
    <location>
        <begin position="1"/>
        <end position="21"/>
    </location>
</feature>
<proteinExistence type="predicted"/>
<protein>
    <recommendedName>
        <fullName evidence="4">Outer membrane protein beta-barrel domain-containing protein</fullName>
    </recommendedName>
</protein>
<keyword evidence="1" id="KW-0732">Signal</keyword>
<sequence>MLFAKLLLAVAGCAIASASVAQTLPESPITPAPAVSKWQVYAEAGPSASRFVNYSHGTTTLEPGGSTSPYYREFKVDNTVAAFADIKALRYLTRHLVFAGSAGLDMQQLDFSTTWRATMPGYPGGGSGERVVRLLTRVRLDAGLHAALGLGRAGQLLPGVSLGQLVSVSKNGFSYSIVQPELCYAVGPVLLSARASFMPYNTTIPDIDAVARRDDRAVVEREEYRISEFRLGIGVKL</sequence>